<accession>A0A932M004</accession>
<dbReference type="AlphaFoldDB" id="A0A932M004"/>
<organism evidence="7 8">
    <name type="scientific">Tectimicrobiota bacterium</name>
    <dbReference type="NCBI Taxonomy" id="2528274"/>
    <lineage>
        <taxon>Bacteria</taxon>
        <taxon>Pseudomonadati</taxon>
        <taxon>Nitrospinota/Tectimicrobiota group</taxon>
        <taxon>Candidatus Tectimicrobiota</taxon>
    </lineage>
</organism>
<dbReference type="PANTHER" id="PTHR30435:SF19">
    <property type="entry name" value="FLAGELLAR BASAL-BODY ROD PROTEIN FLGG"/>
    <property type="match status" value="1"/>
</dbReference>
<gene>
    <name evidence="7" type="ORF">HYY65_04295</name>
</gene>
<dbReference type="InterPro" id="IPR019776">
    <property type="entry name" value="Flagellar_basal_body_rod_CS"/>
</dbReference>
<evidence type="ECO:0000256" key="2">
    <source>
        <dbReference type="ARBA" id="ARBA00009677"/>
    </source>
</evidence>
<name>A0A932M004_UNCTE</name>
<comment type="caution">
    <text evidence="7">The sequence shown here is derived from an EMBL/GenBank/DDBJ whole genome shotgun (WGS) entry which is preliminary data.</text>
</comment>
<dbReference type="GO" id="GO:0071978">
    <property type="term" value="P:bacterial-type flagellum-dependent swarming motility"/>
    <property type="evidence" value="ECO:0007669"/>
    <property type="project" value="TreeGrafter"/>
</dbReference>
<evidence type="ECO:0000256" key="4">
    <source>
        <dbReference type="SAM" id="MobiDB-lite"/>
    </source>
</evidence>
<reference evidence="7" key="1">
    <citation type="submission" date="2020-07" db="EMBL/GenBank/DDBJ databases">
        <title>Huge and variable diversity of episymbiotic CPR bacteria and DPANN archaea in groundwater ecosystems.</title>
        <authorList>
            <person name="He C.Y."/>
            <person name="Keren R."/>
            <person name="Whittaker M."/>
            <person name="Farag I.F."/>
            <person name="Doudna J."/>
            <person name="Cate J.H.D."/>
            <person name="Banfield J.F."/>
        </authorList>
    </citation>
    <scope>NUCLEOTIDE SEQUENCE</scope>
    <source>
        <strain evidence="7">NC_groundwater_717_Ag_S-0.2um_59_8</strain>
    </source>
</reference>
<keyword evidence="7" id="KW-0282">Flagellum</keyword>
<keyword evidence="7" id="KW-0969">Cilium</keyword>
<dbReference type="InterPro" id="IPR001444">
    <property type="entry name" value="Flag_bb_rod_N"/>
</dbReference>
<dbReference type="InterPro" id="IPR010930">
    <property type="entry name" value="Flg_bb/hook_C_dom"/>
</dbReference>
<feature type="domain" description="Flagellar basal body rod protein N-terminal" evidence="5">
    <location>
        <begin position="6"/>
        <end position="36"/>
    </location>
</feature>
<comment type="subcellular location">
    <subcellularLocation>
        <location evidence="1">Bacterial flagellum basal body</location>
    </subcellularLocation>
</comment>
<evidence type="ECO:0000256" key="3">
    <source>
        <dbReference type="ARBA" id="ARBA00023143"/>
    </source>
</evidence>
<evidence type="ECO:0000313" key="7">
    <source>
        <dbReference type="EMBL" id="MBI3014289.1"/>
    </source>
</evidence>
<keyword evidence="3" id="KW-0975">Bacterial flagellum</keyword>
<protein>
    <submittedName>
        <fullName evidence="7">Flagellar biosynthesis protein FlgC</fullName>
    </submittedName>
</protein>
<dbReference type="PROSITE" id="PS00588">
    <property type="entry name" value="FLAGELLA_BB_ROD"/>
    <property type="match status" value="1"/>
</dbReference>
<proteinExistence type="inferred from homology"/>
<evidence type="ECO:0000259" key="5">
    <source>
        <dbReference type="Pfam" id="PF00460"/>
    </source>
</evidence>
<evidence type="ECO:0000259" key="6">
    <source>
        <dbReference type="Pfam" id="PF06429"/>
    </source>
</evidence>
<evidence type="ECO:0000313" key="8">
    <source>
        <dbReference type="Proteomes" id="UP000741360"/>
    </source>
</evidence>
<feature type="region of interest" description="Disordered" evidence="4">
    <location>
        <begin position="44"/>
        <end position="68"/>
    </location>
</feature>
<comment type="similarity">
    <text evidence="2">Belongs to the flagella basal body rod proteins family.</text>
</comment>
<dbReference type="Proteomes" id="UP000741360">
    <property type="component" value="Unassembled WGS sequence"/>
</dbReference>
<keyword evidence="7" id="KW-0966">Cell projection</keyword>
<dbReference type="Pfam" id="PF00460">
    <property type="entry name" value="Flg_bb_rod"/>
    <property type="match status" value="1"/>
</dbReference>
<sequence length="116" mass="12496">MKISGFYSALSAISAFGKKFNVSANNVANLNTNDFKRSRVTMAEQRPGGVKAEVEKDNTPGAPVPEFLGEKGTELSNVELQDEVVDQIIAQRGIEANLKTVKTADQITKSVIDILA</sequence>
<dbReference type="EMBL" id="JACPSX010000077">
    <property type="protein sequence ID" value="MBI3014289.1"/>
    <property type="molecule type" value="Genomic_DNA"/>
</dbReference>
<dbReference type="Pfam" id="PF06429">
    <property type="entry name" value="Flg_bbr_C"/>
    <property type="match status" value="1"/>
</dbReference>
<dbReference type="GO" id="GO:0009425">
    <property type="term" value="C:bacterial-type flagellum basal body"/>
    <property type="evidence" value="ECO:0007669"/>
    <property type="project" value="UniProtKB-SubCell"/>
</dbReference>
<evidence type="ECO:0000256" key="1">
    <source>
        <dbReference type="ARBA" id="ARBA00004117"/>
    </source>
</evidence>
<dbReference type="PANTHER" id="PTHR30435">
    <property type="entry name" value="FLAGELLAR PROTEIN"/>
    <property type="match status" value="1"/>
</dbReference>
<feature type="domain" description="Flagellar basal-body/hook protein C-terminal" evidence="6">
    <location>
        <begin position="74"/>
        <end position="113"/>
    </location>
</feature>